<dbReference type="Proteomes" id="UP000309340">
    <property type="component" value="Unassembled WGS sequence"/>
</dbReference>
<gene>
    <name evidence="2" type="ORF">B0A55_02293</name>
</gene>
<organism evidence="2 3">
    <name type="scientific">Friedmanniomyces simplex</name>
    <dbReference type="NCBI Taxonomy" id="329884"/>
    <lineage>
        <taxon>Eukaryota</taxon>
        <taxon>Fungi</taxon>
        <taxon>Dikarya</taxon>
        <taxon>Ascomycota</taxon>
        <taxon>Pezizomycotina</taxon>
        <taxon>Dothideomycetes</taxon>
        <taxon>Dothideomycetidae</taxon>
        <taxon>Mycosphaerellales</taxon>
        <taxon>Teratosphaeriaceae</taxon>
        <taxon>Friedmanniomyces</taxon>
    </lineage>
</organism>
<evidence type="ECO:0000313" key="2">
    <source>
        <dbReference type="EMBL" id="TKA82533.1"/>
    </source>
</evidence>
<name>A0A4U0Y341_9PEZI</name>
<sequence length="291" mass="33370">MPSSEELQTPPVGAWVHTDDLHKYPHLKFTWAGRVDWHSVKELFSWDWKDYADKPNKAPQPTGVVHDRDLHMYPDTHFEVAYTMGNGDRVWKGWSKTPFPRYVGPDRSPSTLIARYDEKDEAATKEVEVKVVVADRKRKRSSVEEEGQYGSKDIQKRVRTPSSRGNAYAKDNLTTKSAVRASHLKWTAEMRAMLELIMTKIEAPPPAYELRVAIFDTIFADELEAANLSTVGWARMQTQRGTRNDGNPAKRRTWEEGMEVLRSDEGRRLLERVEEVAAELRGEVKSKTEGE</sequence>
<accession>A0A4U0Y341</accession>
<dbReference type="AlphaFoldDB" id="A0A4U0Y341"/>
<dbReference type="EMBL" id="NAJQ01000032">
    <property type="protein sequence ID" value="TKA82533.1"/>
    <property type="molecule type" value="Genomic_DNA"/>
</dbReference>
<dbReference type="OrthoDB" id="3889372at2759"/>
<evidence type="ECO:0000256" key="1">
    <source>
        <dbReference type="SAM" id="MobiDB-lite"/>
    </source>
</evidence>
<comment type="caution">
    <text evidence="2">The sequence shown here is derived from an EMBL/GenBank/DDBJ whole genome shotgun (WGS) entry which is preliminary data.</text>
</comment>
<evidence type="ECO:0000313" key="3">
    <source>
        <dbReference type="Proteomes" id="UP000309340"/>
    </source>
</evidence>
<keyword evidence="3" id="KW-1185">Reference proteome</keyword>
<feature type="region of interest" description="Disordered" evidence="1">
    <location>
        <begin position="140"/>
        <end position="168"/>
    </location>
</feature>
<proteinExistence type="predicted"/>
<protein>
    <submittedName>
        <fullName evidence="2">Uncharacterized protein</fullName>
    </submittedName>
</protein>
<reference evidence="2 3" key="1">
    <citation type="submission" date="2017-03" db="EMBL/GenBank/DDBJ databases">
        <title>Genomes of endolithic fungi from Antarctica.</title>
        <authorList>
            <person name="Coleine C."/>
            <person name="Masonjones S."/>
            <person name="Stajich J.E."/>
        </authorList>
    </citation>
    <scope>NUCLEOTIDE SEQUENCE [LARGE SCALE GENOMIC DNA]</scope>
    <source>
        <strain evidence="2 3">CCFEE 5184</strain>
    </source>
</reference>